<evidence type="ECO:0000313" key="2">
    <source>
        <dbReference type="Proteomes" id="UP000034805"/>
    </source>
</evidence>
<dbReference type="EMBL" id="JARO02007845">
    <property type="protein sequence ID" value="KPP63494.1"/>
    <property type="molecule type" value="Genomic_DNA"/>
</dbReference>
<accession>A0A0P7TQI1</accession>
<dbReference type="AlphaFoldDB" id="A0A0P7TQI1"/>
<evidence type="ECO:0000313" key="1">
    <source>
        <dbReference type="EMBL" id="KPP63494.1"/>
    </source>
</evidence>
<gene>
    <name evidence="1" type="ORF">Z043_118244</name>
</gene>
<comment type="caution">
    <text evidence="1">The sequence shown here is derived from an EMBL/GenBank/DDBJ whole genome shotgun (WGS) entry which is preliminary data.</text>
</comment>
<organism evidence="1 2">
    <name type="scientific">Scleropages formosus</name>
    <name type="common">Asian bonytongue</name>
    <name type="synonym">Osteoglossum formosum</name>
    <dbReference type="NCBI Taxonomy" id="113540"/>
    <lineage>
        <taxon>Eukaryota</taxon>
        <taxon>Metazoa</taxon>
        <taxon>Chordata</taxon>
        <taxon>Craniata</taxon>
        <taxon>Vertebrata</taxon>
        <taxon>Euteleostomi</taxon>
        <taxon>Actinopterygii</taxon>
        <taxon>Neopterygii</taxon>
        <taxon>Teleostei</taxon>
        <taxon>Osteoglossocephala</taxon>
        <taxon>Osteoglossomorpha</taxon>
        <taxon>Osteoglossiformes</taxon>
        <taxon>Osteoglossidae</taxon>
        <taxon>Scleropages</taxon>
    </lineage>
</organism>
<reference evidence="1 2" key="1">
    <citation type="submission" date="2015-08" db="EMBL/GenBank/DDBJ databases">
        <title>The genome of the Asian arowana (Scleropages formosus).</title>
        <authorList>
            <person name="Tan M.H."/>
            <person name="Gan H.M."/>
            <person name="Croft L.J."/>
            <person name="Austin C.M."/>
        </authorList>
    </citation>
    <scope>NUCLEOTIDE SEQUENCE [LARGE SCALE GENOMIC DNA]</scope>
    <source>
        <strain evidence="1">Aro1</strain>
    </source>
</reference>
<sequence length="377" mass="41658">MGLLTFSSEPREKRCVSDVPRMAVVVVTPRTLAIPCKRYYGFLLREGTGYGASRRATVPHKCLSEVLQDMFLVVMELGEFDLMESLIDLAVQDLVVPLVDLVELLVLLLGEKGMFLVALDLLEDLVVPLVDLVELLLVLELAVLLSEKDVFFMVIELVVVQRDGNVATLNQLILEMVVGRRLGDAGAQEEPAEECEGFSTVVQHERAETTGSSQTTQARVEEAPSSLFSVSHLRFYTVGYMGVELEFLHPAQHPNHSDPCRQSSPGSPWGVVTLVFTLGVTAMLHNDESLRVILRRVVIPSIVEVSLNCRRTHVLAALQGSSQLHRIAPAPGLLPETWQYRKGREAPVSKLDVEVLPKVARMTVSGKKQTMGFDIPK</sequence>
<dbReference type="Proteomes" id="UP000034805">
    <property type="component" value="Unassembled WGS sequence"/>
</dbReference>
<name>A0A0P7TQI1_SCLFO</name>
<protein>
    <submittedName>
        <fullName evidence="1">Uncharacterized protein</fullName>
    </submittedName>
</protein>
<proteinExistence type="predicted"/>